<dbReference type="InterPro" id="IPR012910">
    <property type="entry name" value="Plug_dom"/>
</dbReference>
<dbReference type="InterPro" id="IPR036942">
    <property type="entry name" value="Beta-barrel_TonB_sf"/>
</dbReference>
<dbReference type="NCBIfam" id="TIGR04056">
    <property type="entry name" value="OMP_RagA_SusC"/>
    <property type="match status" value="1"/>
</dbReference>
<dbReference type="GO" id="GO:0015344">
    <property type="term" value="F:siderophore uptake transmembrane transporter activity"/>
    <property type="evidence" value="ECO:0007669"/>
    <property type="project" value="TreeGrafter"/>
</dbReference>
<dbReference type="SUPFAM" id="SSF49464">
    <property type="entry name" value="Carboxypeptidase regulatory domain-like"/>
    <property type="match status" value="1"/>
</dbReference>
<organism evidence="14 15">
    <name type="scientific">Sediminitomix flava</name>
    <dbReference type="NCBI Taxonomy" id="379075"/>
    <lineage>
        <taxon>Bacteria</taxon>
        <taxon>Pseudomonadati</taxon>
        <taxon>Bacteroidota</taxon>
        <taxon>Cytophagia</taxon>
        <taxon>Cytophagales</taxon>
        <taxon>Flammeovirgaceae</taxon>
        <taxon>Sediminitomix</taxon>
    </lineage>
</organism>
<protein>
    <submittedName>
        <fullName evidence="14">TonB-linked SusC/RagA family outer membrane protein</fullName>
    </submittedName>
</protein>
<evidence type="ECO:0000259" key="12">
    <source>
        <dbReference type="Pfam" id="PF00593"/>
    </source>
</evidence>
<proteinExistence type="inferred from homology"/>
<dbReference type="NCBIfam" id="TIGR04057">
    <property type="entry name" value="SusC_RagA_signa"/>
    <property type="match status" value="1"/>
</dbReference>
<dbReference type="PROSITE" id="PS52016">
    <property type="entry name" value="TONB_DEPENDENT_REC_3"/>
    <property type="match status" value="1"/>
</dbReference>
<dbReference type="GO" id="GO:0009279">
    <property type="term" value="C:cell outer membrane"/>
    <property type="evidence" value="ECO:0007669"/>
    <property type="project" value="UniProtKB-SubCell"/>
</dbReference>
<dbReference type="Gene3D" id="2.170.130.10">
    <property type="entry name" value="TonB-dependent receptor, plug domain"/>
    <property type="match status" value="1"/>
</dbReference>
<keyword evidence="4 10" id="KW-0812">Transmembrane</keyword>
<gene>
    <name evidence="14" type="ORF">BC781_104245</name>
</gene>
<evidence type="ECO:0000256" key="7">
    <source>
        <dbReference type="ARBA" id="ARBA00023136"/>
    </source>
</evidence>
<dbReference type="PANTHER" id="PTHR30069:SF29">
    <property type="entry name" value="HEMOGLOBIN AND HEMOGLOBIN-HAPTOGLOBIN-BINDING PROTEIN 1-RELATED"/>
    <property type="match status" value="1"/>
</dbReference>
<reference evidence="14 15" key="1">
    <citation type="submission" date="2018-03" db="EMBL/GenBank/DDBJ databases">
        <title>Genomic Encyclopedia of Archaeal and Bacterial Type Strains, Phase II (KMG-II): from individual species to whole genera.</title>
        <authorList>
            <person name="Goeker M."/>
        </authorList>
    </citation>
    <scope>NUCLEOTIDE SEQUENCE [LARGE SCALE GENOMIC DNA]</scope>
    <source>
        <strain evidence="14 15">DSM 28229</strain>
    </source>
</reference>
<dbReference type="InterPro" id="IPR039426">
    <property type="entry name" value="TonB-dep_rcpt-like"/>
</dbReference>
<evidence type="ECO:0000313" key="14">
    <source>
        <dbReference type="EMBL" id="PWJ40979.1"/>
    </source>
</evidence>
<evidence type="ECO:0000256" key="3">
    <source>
        <dbReference type="ARBA" id="ARBA00022452"/>
    </source>
</evidence>
<evidence type="ECO:0000256" key="4">
    <source>
        <dbReference type="ARBA" id="ARBA00022692"/>
    </source>
</evidence>
<name>A0A315Z998_SEDFL</name>
<dbReference type="Gene3D" id="2.60.40.1120">
    <property type="entry name" value="Carboxypeptidase-like, regulatory domain"/>
    <property type="match status" value="1"/>
</dbReference>
<evidence type="ECO:0000259" key="13">
    <source>
        <dbReference type="Pfam" id="PF07715"/>
    </source>
</evidence>
<evidence type="ECO:0000256" key="6">
    <source>
        <dbReference type="ARBA" id="ARBA00023077"/>
    </source>
</evidence>
<feature type="domain" description="TonB-dependent receptor-like beta-barrel" evidence="12">
    <location>
        <begin position="432"/>
        <end position="986"/>
    </location>
</feature>
<keyword evidence="9 10" id="KW-0998">Cell outer membrane</keyword>
<comment type="caution">
    <text evidence="14">The sequence shown here is derived from an EMBL/GenBank/DDBJ whole genome shotgun (WGS) entry which is preliminary data.</text>
</comment>
<evidence type="ECO:0000256" key="1">
    <source>
        <dbReference type="ARBA" id="ARBA00004571"/>
    </source>
</evidence>
<keyword evidence="8" id="KW-0675">Receptor</keyword>
<keyword evidence="7 10" id="KW-0472">Membrane</keyword>
<dbReference type="Pfam" id="PF00593">
    <property type="entry name" value="TonB_dep_Rec_b-barrel"/>
    <property type="match status" value="1"/>
</dbReference>
<dbReference type="EMBL" id="QGDO01000004">
    <property type="protein sequence ID" value="PWJ40979.1"/>
    <property type="molecule type" value="Genomic_DNA"/>
</dbReference>
<evidence type="ECO:0000256" key="2">
    <source>
        <dbReference type="ARBA" id="ARBA00022448"/>
    </source>
</evidence>
<dbReference type="InterPro" id="IPR000531">
    <property type="entry name" value="Beta-barrel_TonB"/>
</dbReference>
<dbReference type="SUPFAM" id="SSF56935">
    <property type="entry name" value="Porins"/>
    <property type="match status" value="1"/>
</dbReference>
<dbReference type="InterPro" id="IPR037066">
    <property type="entry name" value="Plug_dom_sf"/>
</dbReference>
<evidence type="ECO:0000313" key="15">
    <source>
        <dbReference type="Proteomes" id="UP000245535"/>
    </source>
</evidence>
<dbReference type="InterPro" id="IPR023996">
    <property type="entry name" value="TonB-dep_OMP_SusC/RagA"/>
</dbReference>
<dbReference type="Pfam" id="PF13715">
    <property type="entry name" value="CarbopepD_reg_2"/>
    <property type="match status" value="1"/>
</dbReference>
<evidence type="ECO:0000256" key="5">
    <source>
        <dbReference type="ARBA" id="ARBA00022729"/>
    </source>
</evidence>
<dbReference type="AlphaFoldDB" id="A0A315Z998"/>
<dbReference type="InterPro" id="IPR008969">
    <property type="entry name" value="CarboxyPept-like_regulatory"/>
</dbReference>
<dbReference type="Pfam" id="PF07715">
    <property type="entry name" value="Plug"/>
    <property type="match status" value="1"/>
</dbReference>
<keyword evidence="2 10" id="KW-0813">Transport</keyword>
<comment type="subcellular location">
    <subcellularLocation>
        <location evidence="1 10">Cell outer membrane</location>
        <topology evidence="1 10">Multi-pass membrane protein</topology>
    </subcellularLocation>
</comment>
<sequence>MALAQERQVTGAVTDASGEPLPGVAVQVVGTTTGSITSFEGIYTVNVPEGGEQLAFSSVGFVTKTVAIGAQSKIDVTLEEDAEQLEEVVVTALGISRDKASLGYAVQSVDGAKLQESQPSSAMSALSGNVAGVQVSGGGGMMGGSTRVLVRGASSISGNNEPLYVVDGVPLDNSNFNSGDAARGAGGYDYGNMALDINPDDIESMSVLKGPAAAALYGSRAANGVVMITTKKGSAGQKGIGVEINSSVAFEKITRMANLQRQYGGGFGDFSETYNYNGTDYPVAFFAMDESWGPKYEGQQVVQWHNIDMNGNVTGTSAWEAPKNDVEDFFELGVGFKNSVAVVGNNEKGSFRLSYTNQTASGTMPNHELSKNGISLNSSYKLTDKLSAQAVINFMNTETTARPMTGYDGGNVMQQFTQWGQRQLDMERLSNYKNEDGTQRTWNRKSLTDASPKYSDNPYWTRYENYQNDERDRYYGNVGFTYKLTDWLTASGKVYGDMYTFTVNERTAVGSQGQSGFSQLIENFKEFNYEGMLAFNKDLGSDFNLSGNIGINQRHMVRENMYGTTVGGLQLPGVYTLTNSIDPSIVTNSKYEKKVNSVLGSASLGWRNMLYLDLGARNDWSSTLPTENNSFFYPSVTTSFVFSELAALQNLSWLDFGKVRLGAAQVGNDTDPYMLRETYVNTDGVGFDYSVPNTLLAEDLKPEITQSWEVGLEGSLFDNRLTFDATYYENKTKDLITTVALSGASGYYFQMMNAGVMENKGIELQLGGDIVRTSDFNWNVSVNFSKNMNTLLELADGIDNYRMANGPFAVSVNAFVGQSYGAIMGTNYVFHEETGKPIVGEDGRYEVSGTEVLGTVVPDYNLGIRNTFSYKNLDFSFLIDKQEGGSYHSVTHMFGMYSGMLEETAANGVRENGIVLDAVYADGTPNTTAIDATRWGADHYAGPQAQNVFDASYVKLRDVTIGYTFPSSLFDGYVQSLRISAYGRNLAMWGLANDHIDPEMAVTSSGNVQGLEGAALPSTATFGMSLSAKF</sequence>
<evidence type="ECO:0000256" key="8">
    <source>
        <dbReference type="ARBA" id="ARBA00023170"/>
    </source>
</evidence>
<feature type="domain" description="TonB-dependent receptor plug" evidence="13">
    <location>
        <begin position="99"/>
        <end position="225"/>
    </location>
</feature>
<keyword evidence="15" id="KW-1185">Reference proteome</keyword>
<dbReference type="PANTHER" id="PTHR30069">
    <property type="entry name" value="TONB-DEPENDENT OUTER MEMBRANE RECEPTOR"/>
    <property type="match status" value="1"/>
</dbReference>
<comment type="similarity">
    <text evidence="10 11">Belongs to the TonB-dependent receptor family.</text>
</comment>
<dbReference type="Proteomes" id="UP000245535">
    <property type="component" value="Unassembled WGS sequence"/>
</dbReference>
<dbReference type="GO" id="GO:0044718">
    <property type="term" value="P:siderophore transmembrane transport"/>
    <property type="evidence" value="ECO:0007669"/>
    <property type="project" value="TreeGrafter"/>
</dbReference>
<evidence type="ECO:0000256" key="11">
    <source>
        <dbReference type="RuleBase" id="RU003357"/>
    </source>
</evidence>
<keyword evidence="5" id="KW-0732">Signal</keyword>
<keyword evidence="6 11" id="KW-0798">TonB box</keyword>
<evidence type="ECO:0000256" key="9">
    <source>
        <dbReference type="ARBA" id="ARBA00023237"/>
    </source>
</evidence>
<evidence type="ECO:0000256" key="10">
    <source>
        <dbReference type="PROSITE-ProRule" id="PRU01360"/>
    </source>
</evidence>
<dbReference type="InterPro" id="IPR023997">
    <property type="entry name" value="TonB-dep_OMP_SusC/RagA_CS"/>
</dbReference>
<keyword evidence="3 10" id="KW-1134">Transmembrane beta strand</keyword>
<accession>A0A315Z998</accession>
<dbReference type="Gene3D" id="2.40.170.20">
    <property type="entry name" value="TonB-dependent receptor, beta-barrel domain"/>
    <property type="match status" value="1"/>
</dbReference>